<evidence type="ECO:0000256" key="1">
    <source>
        <dbReference type="SAM" id="MobiDB-lite"/>
    </source>
</evidence>
<accession>A0AB37DIN1</accession>
<feature type="compositionally biased region" description="Basic and acidic residues" evidence="1">
    <location>
        <begin position="17"/>
        <end position="52"/>
    </location>
</feature>
<sequence>MSEKNLMDIIAGSSAKAEQEKAKEETKQSEQTSVDKKDTKTEEAPKEERVERHYVHSKNTIPDFLESAEKIPAYMQGLVAQHRRNMSSNSKLEEKDLLMAEGESVNVFKTNRGNLTMLKMRIEANNAPVYIPQNHAGASYRHLEDLVGQRRAIAIDQFVQTNEGEVDPEYILLGSIQQAEFVVMGTLFSEFEKDPESVRKQVHEGVITQLLERPAHYVEEDGKRILVPNRSMIYFDYHGVSLGMREQDFYYRSQVKTLSQRAFIGEKIQFQITNIRKGDYRDSEVAQRDAKNGVDVPRGIRYYIDSTRLPLIPNPDDEIRKKLNDHTIFKAYIVRVDTGIKGILVEVAPRWWIKATLSPYSPVQPSPLDQAAHTPVTVRLDAIDFEHKSGRCTIIRFPKGVARAGISESM</sequence>
<protein>
    <submittedName>
        <fullName evidence="2">Uncharacterized protein</fullName>
    </submittedName>
</protein>
<reference evidence="2 3" key="1">
    <citation type="submission" date="2019-12" db="EMBL/GenBank/DDBJ databases">
        <title>Complete Genome Sequences of Lactobacillus strains, C25 and P38, Isolated from Chicken Cecum.</title>
        <authorList>
            <person name="Hassan H.M."/>
            <person name="Mendoza M."/>
            <person name="Rezvani M."/>
            <person name="Koci M.D."/>
            <person name="Dickey A.N."/>
            <person name="Scholl E.H."/>
        </authorList>
    </citation>
    <scope>NUCLEOTIDE SEQUENCE [LARGE SCALE GENOMIC DNA]</scope>
    <source>
        <strain evidence="2 3">C25</strain>
        <plasmid evidence="2 3">unnamed</plasmid>
    </source>
</reference>
<proteinExistence type="predicted"/>
<geneLocation type="plasmid" evidence="2 3">
    <name>unnamed</name>
</geneLocation>
<evidence type="ECO:0000313" key="2">
    <source>
        <dbReference type="EMBL" id="QHQ69175.1"/>
    </source>
</evidence>
<organism evidence="2 3">
    <name type="scientific">Lactobacillus crispatus</name>
    <dbReference type="NCBI Taxonomy" id="47770"/>
    <lineage>
        <taxon>Bacteria</taxon>
        <taxon>Bacillati</taxon>
        <taxon>Bacillota</taxon>
        <taxon>Bacilli</taxon>
        <taxon>Lactobacillales</taxon>
        <taxon>Lactobacillaceae</taxon>
        <taxon>Lactobacillus</taxon>
    </lineage>
</organism>
<keyword evidence="2" id="KW-0614">Plasmid</keyword>
<dbReference type="EMBL" id="CP047143">
    <property type="protein sequence ID" value="QHQ69175.1"/>
    <property type="molecule type" value="Genomic_DNA"/>
</dbReference>
<dbReference type="Proteomes" id="UP000464915">
    <property type="component" value="Plasmid unnamed"/>
</dbReference>
<name>A0AB37DIN1_9LACO</name>
<dbReference type="RefSeq" id="WP_065989045.1">
    <property type="nucleotide sequence ID" value="NZ_CP047143.1"/>
</dbReference>
<dbReference type="AlphaFoldDB" id="A0AB37DIN1"/>
<evidence type="ECO:0000313" key="3">
    <source>
        <dbReference type="Proteomes" id="UP000464915"/>
    </source>
</evidence>
<gene>
    <name evidence="2" type="ORF">GSR61_11360</name>
</gene>
<feature type="region of interest" description="Disordered" evidence="1">
    <location>
        <begin position="1"/>
        <end position="52"/>
    </location>
</feature>